<evidence type="ECO:0000313" key="2">
    <source>
        <dbReference type="Proteomes" id="UP000391834"/>
    </source>
</evidence>
<dbReference type="Proteomes" id="UP000391834">
    <property type="component" value="Unassembled WGS sequence"/>
</dbReference>
<accession>A0A5M4B5U9</accession>
<gene>
    <name evidence="1" type="ORF">PbJCM13498_41090</name>
</gene>
<sequence length="74" mass="8861">MNRDDVIRIISDSYPFDIVSFDQEFPNEAYCIRLNQENKWEVYYSERGNKNDLKEFNSESEACTDLLKRIKKST</sequence>
<dbReference type="AlphaFoldDB" id="A0A5M4B5U9"/>
<dbReference type="RefSeq" id="WP_025866192.1">
    <property type="nucleotide sequence ID" value="NZ_BLAX01000001.1"/>
</dbReference>
<dbReference type="OrthoDB" id="1447674at2"/>
<keyword evidence="2" id="KW-1185">Reference proteome</keyword>
<name>A0A5M4B5U9_9BACT</name>
<comment type="caution">
    <text evidence="1">The sequence shown here is derived from an EMBL/GenBank/DDBJ whole genome shotgun (WGS) entry which is preliminary data.</text>
</comment>
<evidence type="ECO:0000313" key="1">
    <source>
        <dbReference type="EMBL" id="GET35246.1"/>
    </source>
</evidence>
<protein>
    <submittedName>
        <fullName evidence="1">Uncharacterized protein</fullName>
    </submittedName>
</protein>
<proteinExistence type="predicted"/>
<organism evidence="1 2">
    <name type="scientific">Prolixibacter bellariivorans</name>
    <dbReference type="NCBI Taxonomy" id="314319"/>
    <lineage>
        <taxon>Bacteria</taxon>
        <taxon>Pseudomonadati</taxon>
        <taxon>Bacteroidota</taxon>
        <taxon>Bacteroidia</taxon>
        <taxon>Marinilabiliales</taxon>
        <taxon>Prolixibacteraceae</taxon>
        <taxon>Prolixibacter</taxon>
    </lineage>
</organism>
<dbReference type="EMBL" id="BLAX01000001">
    <property type="protein sequence ID" value="GET35246.1"/>
    <property type="molecule type" value="Genomic_DNA"/>
</dbReference>
<reference evidence="1 2" key="1">
    <citation type="submission" date="2019-10" db="EMBL/GenBank/DDBJ databases">
        <title>Prolixibacter strains distinguished by the presence of nitrate reductase genes were adept at nitrate-dependent anaerobic corrosion of metallic iron and carbon steel.</title>
        <authorList>
            <person name="Iino T."/>
            <person name="Shono N."/>
            <person name="Ito K."/>
            <person name="Nakamura R."/>
            <person name="Sueoka K."/>
            <person name="Harayama S."/>
            <person name="Ohkuma M."/>
        </authorList>
    </citation>
    <scope>NUCLEOTIDE SEQUENCE [LARGE SCALE GENOMIC DNA]</scope>
    <source>
        <strain evidence="1 2">JCM 13498</strain>
    </source>
</reference>